<comment type="similarity">
    <text evidence="2">Belongs to the TMEM45 family.</text>
</comment>
<evidence type="ECO:0000256" key="1">
    <source>
        <dbReference type="ARBA" id="ARBA00004141"/>
    </source>
</evidence>
<comment type="caution">
    <text evidence="7">The sequence shown here is derived from an EMBL/GenBank/DDBJ whole genome shotgun (WGS) entry which is preliminary data.</text>
</comment>
<dbReference type="PANTHER" id="PTHR47830">
    <property type="entry name" value="OS11G0534100 PROTEIN"/>
    <property type="match status" value="1"/>
</dbReference>
<evidence type="ECO:0000256" key="3">
    <source>
        <dbReference type="ARBA" id="ARBA00022692"/>
    </source>
</evidence>
<keyword evidence="8" id="KW-1185">Reference proteome</keyword>
<feature type="transmembrane region" description="Helical" evidence="6">
    <location>
        <begin position="115"/>
        <end position="131"/>
    </location>
</feature>
<protein>
    <submittedName>
        <fullName evidence="7">Uncharacterized protein</fullName>
    </submittedName>
</protein>
<dbReference type="InterPro" id="IPR006904">
    <property type="entry name" value="DUF716"/>
</dbReference>
<dbReference type="PANTHER" id="PTHR47830:SF2">
    <property type="entry name" value="PROTEIN, PUTATIVE-RELATED"/>
    <property type="match status" value="1"/>
</dbReference>
<organism evidence="7 8">
    <name type="scientific">Penstemon smallii</name>
    <dbReference type="NCBI Taxonomy" id="265156"/>
    <lineage>
        <taxon>Eukaryota</taxon>
        <taxon>Viridiplantae</taxon>
        <taxon>Streptophyta</taxon>
        <taxon>Embryophyta</taxon>
        <taxon>Tracheophyta</taxon>
        <taxon>Spermatophyta</taxon>
        <taxon>Magnoliopsida</taxon>
        <taxon>eudicotyledons</taxon>
        <taxon>Gunneridae</taxon>
        <taxon>Pentapetalae</taxon>
        <taxon>asterids</taxon>
        <taxon>lamiids</taxon>
        <taxon>Lamiales</taxon>
        <taxon>Plantaginaceae</taxon>
        <taxon>Cheloneae</taxon>
        <taxon>Penstemon</taxon>
    </lineage>
</organism>
<feature type="transmembrane region" description="Helical" evidence="6">
    <location>
        <begin position="143"/>
        <end position="165"/>
    </location>
</feature>
<evidence type="ECO:0000256" key="2">
    <source>
        <dbReference type="ARBA" id="ARBA00006948"/>
    </source>
</evidence>
<accession>A0ABD3RKX3</accession>
<gene>
    <name evidence="7" type="ORF">ACJIZ3_013704</name>
</gene>
<feature type="transmembrane region" description="Helical" evidence="6">
    <location>
        <begin position="53"/>
        <end position="72"/>
    </location>
</feature>
<dbReference type="Proteomes" id="UP001634393">
    <property type="component" value="Unassembled WGS sequence"/>
</dbReference>
<name>A0ABD3RKX3_9LAMI</name>
<sequence length="260" mass="29101">MASLITHFTASLFLCPLGIRRLLCSVSLYLKNPSLYKSRIWYFSEPKWKNFDLYSLLIALPISSLSHLFIFLAFSDHPTFKFSFLQQSFVLFLFWVLLVLINFKESLDLYSVPENFIFIFAGITFLIEFYMSGRGIVGLGGGVYKILGGPSAFFAEFLLSSGLVLKGTWILQVGLSLYTDVFGLKGCAKITGVALDKGDVDVTCELEDDKWRGLALMNFMFIGHVIVVIIIGVVLFGLLHSNRNLRCGEGSGHLSCNNTR</sequence>
<evidence type="ECO:0000256" key="6">
    <source>
        <dbReference type="SAM" id="Phobius"/>
    </source>
</evidence>
<feature type="transmembrane region" description="Helical" evidence="6">
    <location>
        <begin position="84"/>
        <end position="103"/>
    </location>
</feature>
<keyword evidence="5 6" id="KW-0472">Membrane</keyword>
<proteinExistence type="inferred from homology"/>
<evidence type="ECO:0000313" key="8">
    <source>
        <dbReference type="Proteomes" id="UP001634393"/>
    </source>
</evidence>
<comment type="subcellular location">
    <subcellularLocation>
        <location evidence="1">Membrane</location>
        <topology evidence="1">Multi-pass membrane protein</topology>
    </subcellularLocation>
</comment>
<evidence type="ECO:0000256" key="5">
    <source>
        <dbReference type="ARBA" id="ARBA00023136"/>
    </source>
</evidence>
<evidence type="ECO:0000313" key="7">
    <source>
        <dbReference type="EMBL" id="KAL3812436.1"/>
    </source>
</evidence>
<dbReference type="GO" id="GO:0016020">
    <property type="term" value="C:membrane"/>
    <property type="evidence" value="ECO:0007669"/>
    <property type="project" value="UniProtKB-SubCell"/>
</dbReference>
<dbReference type="Pfam" id="PF04819">
    <property type="entry name" value="DUF716"/>
    <property type="match status" value="1"/>
</dbReference>
<keyword evidence="3 6" id="KW-0812">Transmembrane</keyword>
<dbReference type="AlphaFoldDB" id="A0ABD3RKX3"/>
<evidence type="ECO:0000256" key="4">
    <source>
        <dbReference type="ARBA" id="ARBA00022989"/>
    </source>
</evidence>
<feature type="transmembrane region" description="Helical" evidence="6">
    <location>
        <begin position="215"/>
        <end position="239"/>
    </location>
</feature>
<reference evidence="7 8" key="1">
    <citation type="submission" date="2024-12" db="EMBL/GenBank/DDBJ databases">
        <title>The unique morphological basis and parallel evolutionary history of personate flowers in Penstemon.</title>
        <authorList>
            <person name="Depatie T.H."/>
            <person name="Wessinger C.A."/>
        </authorList>
    </citation>
    <scope>NUCLEOTIDE SEQUENCE [LARGE SCALE GENOMIC DNA]</scope>
    <source>
        <strain evidence="7">WTNN_2</strain>
        <tissue evidence="7">Leaf</tissue>
    </source>
</reference>
<keyword evidence="4 6" id="KW-1133">Transmembrane helix</keyword>
<dbReference type="EMBL" id="JBJXBP010000008">
    <property type="protein sequence ID" value="KAL3812436.1"/>
    <property type="molecule type" value="Genomic_DNA"/>
</dbReference>